<evidence type="ECO:0008006" key="3">
    <source>
        <dbReference type="Google" id="ProtNLM"/>
    </source>
</evidence>
<accession>A0A922DD73</accession>
<sequence>KFDVEKFTGKNDLGLWRIKMKALLVQQGLHEKEKIQVLQKAYSTIIISLGDKILRKVAKKDTVARVWLKLESLYM</sequence>
<dbReference type="AlphaFoldDB" id="A0A922DD73"/>
<dbReference type="Proteomes" id="UP000811246">
    <property type="component" value="Chromosome 14"/>
</dbReference>
<proteinExistence type="predicted"/>
<reference evidence="1" key="1">
    <citation type="submission" date="2021-01" db="EMBL/GenBank/DDBJ databases">
        <authorList>
            <person name="Lovell J.T."/>
            <person name="Bentley N."/>
            <person name="Bhattarai G."/>
            <person name="Jenkins J.W."/>
            <person name="Sreedasyam A."/>
            <person name="Alarcon Y."/>
            <person name="Bock C."/>
            <person name="Boston L."/>
            <person name="Carlson J."/>
            <person name="Cervantes K."/>
            <person name="Clermont K."/>
            <person name="Krom N."/>
            <person name="Kubenka K."/>
            <person name="Mamidi S."/>
            <person name="Mattison C."/>
            <person name="Monteros M."/>
            <person name="Pisani C."/>
            <person name="Plott C."/>
            <person name="Rajasekar S."/>
            <person name="Rhein H.S."/>
            <person name="Rohla C."/>
            <person name="Song M."/>
            <person name="Hilaire R.S."/>
            <person name="Shu S."/>
            <person name="Wells L."/>
            <person name="Wang X."/>
            <person name="Webber J."/>
            <person name="Heerema R.J."/>
            <person name="Klein P."/>
            <person name="Conner P."/>
            <person name="Grauke L."/>
            <person name="Grimwood J."/>
            <person name="Schmutz J."/>
            <person name="Randall J.J."/>
        </authorList>
    </citation>
    <scope>NUCLEOTIDE SEQUENCE</scope>
    <source>
        <tissue evidence="1">Leaf</tissue>
    </source>
</reference>
<organism evidence="1 2">
    <name type="scientific">Carya illinoinensis</name>
    <name type="common">Pecan</name>
    <dbReference type="NCBI Taxonomy" id="32201"/>
    <lineage>
        <taxon>Eukaryota</taxon>
        <taxon>Viridiplantae</taxon>
        <taxon>Streptophyta</taxon>
        <taxon>Embryophyta</taxon>
        <taxon>Tracheophyta</taxon>
        <taxon>Spermatophyta</taxon>
        <taxon>Magnoliopsida</taxon>
        <taxon>eudicotyledons</taxon>
        <taxon>Gunneridae</taxon>
        <taxon>Pentapetalae</taxon>
        <taxon>rosids</taxon>
        <taxon>fabids</taxon>
        <taxon>Fagales</taxon>
        <taxon>Juglandaceae</taxon>
        <taxon>Carya</taxon>
    </lineage>
</organism>
<feature type="non-terminal residue" evidence="1">
    <location>
        <position position="1"/>
    </location>
</feature>
<protein>
    <recommendedName>
        <fullName evidence="3">Retrovirus-related Pol polyprotein from transposon TNT 1-94</fullName>
    </recommendedName>
</protein>
<name>A0A922DD73_CARIL</name>
<gene>
    <name evidence="1" type="ORF">I3842_14G118700</name>
</gene>
<evidence type="ECO:0000313" key="2">
    <source>
        <dbReference type="Proteomes" id="UP000811246"/>
    </source>
</evidence>
<comment type="caution">
    <text evidence="1">The sequence shown here is derived from an EMBL/GenBank/DDBJ whole genome shotgun (WGS) entry which is preliminary data.</text>
</comment>
<feature type="non-terminal residue" evidence="1">
    <location>
        <position position="75"/>
    </location>
</feature>
<evidence type="ECO:0000313" key="1">
    <source>
        <dbReference type="EMBL" id="KAG6679195.1"/>
    </source>
</evidence>
<dbReference type="EMBL" id="CM031838">
    <property type="protein sequence ID" value="KAG6679195.1"/>
    <property type="molecule type" value="Genomic_DNA"/>
</dbReference>